<comment type="caution">
    <text evidence="1">The sequence shown here is derived from an EMBL/GenBank/DDBJ whole genome shotgun (WGS) entry which is preliminary data.</text>
</comment>
<evidence type="ECO:0000313" key="1">
    <source>
        <dbReference type="EMBL" id="CAK7339945.1"/>
    </source>
</evidence>
<protein>
    <submittedName>
        <fullName evidence="1">Uncharacterized protein</fullName>
    </submittedName>
</protein>
<dbReference type="Proteomes" id="UP001314170">
    <property type="component" value="Unassembled WGS sequence"/>
</dbReference>
<proteinExistence type="predicted"/>
<reference evidence="1 2" key="1">
    <citation type="submission" date="2024-01" db="EMBL/GenBank/DDBJ databases">
        <authorList>
            <person name="Waweru B."/>
        </authorList>
    </citation>
    <scope>NUCLEOTIDE SEQUENCE [LARGE SCALE GENOMIC DNA]</scope>
</reference>
<dbReference type="EMBL" id="CAWUPB010001159">
    <property type="protein sequence ID" value="CAK7339945.1"/>
    <property type="molecule type" value="Genomic_DNA"/>
</dbReference>
<sequence length="66" mass="7588">MERKQNIDDTKCAWNSKTSAGNYSIALQNMVDTKTLKPKEEGEQINELNEKTKGEVEERAWMLGTR</sequence>
<organism evidence="1 2">
    <name type="scientific">Dovyalis caffra</name>
    <dbReference type="NCBI Taxonomy" id="77055"/>
    <lineage>
        <taxon>Eukaryota</taxon>
        <taxon>Viridiplantae</taxon>
        <taxon>Streptophyta</taxon>
        <taxon>Embryophyta</taxon>
        <taxon>Tracheophyta</taxon>
        <taxon>Spermatophyta</taxon>
        <taxon>Magnoliopsida</taxon>
        <taxon>eudicotyledons</taxon>
        <taxon>Gunneridae</taxon>
        <taxon>Pentapetalae</taxon>
        <taxon>rosids</taxon>
        <taxon>fabids</taxon>
        <taxon>Malpighiales</taxon>
        <taxon>Salicaceae</taxon>
        <taxon>Flacourtieae</taxon>
        <taxon>Dovyalis</taxon>
    </lineage>
</organism>
<evidence type="ECO:0000313" key="2">
    <source>
        <dbReference type="Proteomes" id="UP001314170"/>
    </source>
</evidence>
<keyword evidence="2" id="KW-1185">Reference proteome</keyword>
<accession>A0AAV1RT98</accession>
<dbReference type="AlphaFoldDB" id="A0AAV1RT98"/>
<gene>
    <name evidence="1" type="ORF">DCAF_LOCUS15023</name>
</gene>
<name>A0AAV1RT98_9ROSI</name>